<dbReference type="Pfam" id="PF01061">
    <property type="entry name" value="ABC2_membrane"/>
    <property type="match status" value="1"/>
</dbReference>
<feature type="domain" description="ABC-2 type transporter transmembrane" evidence="6">
    <location>
        <begin position="2"/>
        <end position="173"/>
    </location>
</feature>
<feature type="transmembrane region" description="Helical" evidence="5">
    <location>
        <begin position="157"/>
        <end position="176"/>
    </location>
</feature>
<proteinExistence type="predicted"/>
<dbReference type="EMBL" id="QQXL01000005">
    <property type="protein sequence ID" value="RKW70265.1"/>
    <property type="molecule type" value="Genomic_DNA"/>
</dbReference>
<dbReference type="InterPro" id="IPR013525">
    <property type="entry name" value="ABC2_TM"/>
</dbReference>
<gene>
    <name evidence="7" type="ORF">DWQ67_09055</name>
</gene>
<feature type="transmembrane region" description="Helical" evidence="5">
    <location>
        <begin position="38"/>
        <end position="64"/>
    </location>
</feature>
<protein>
    <submittedName>
        <fullName evidence="7">ABC transporter permease</fullName>
    </submittedName>
</protein>
<keyword evidence="3 5" id="KW-1133">Transmembrane helix</keyword>
<dbReference type="GO" id="GO:0016020">
    <property type="term" value="C:membrane"/>
    <property type="evidence" value="ECO:0007669"/>
    <property type="project" value="UniProtKB-SubCell"/>
</dbReference>
<comment type="caution">
    <text evidence="7">The sequence shown here is derived from an EMBL/GenBank/DDBJ whole genome shotgun (WGS) entry which is preliminary data.</text>
</comment>
<reference evidence="7 8" key="1">
    <citation type="submission" date="2018-07" db="EMBL/GenBank/DDBJ databases">
        <title>Arthrobacter sp. nov., isolated from raw cow's milk with high bacterial count.</title>
        <authorList>
            <person name="Hahne J."/>
            <person name="Isele D."/>
            <person name="Lipski A."/>
        </authorList>
    </citation>
    <scope>NUCLEOTIDE SEQUENCE [LARGE SCALE GENOMIC DNA]</scope>
    <source>
        <strain evidence="7 8">JZ R-183</strain>
    </source>
</reference>
<evidence type="ECO:0000256" key="3">
    <source>
        <dbReference type="ARBA" id="ARBA00022989"/>
    </source>
</evidence>
<evidence type="ECO:0000256" key="1">
    <source>
        <dbReference type="ARBA" id="ARBA00004141"/>
    </source>
</evidence>
<feature type="transmembrane region" description="Helical" evidence="5">
    <location>
        <begin position="7"/>
        <end position="26"/>
    </location>
</feature>
<dbReference type="GO" id="GO:0140359">
    <property type="term" value="F:ABC-type transporter activity"/>
    <property type="evidence" value="ECO:0007669"/>
    <property type="project" value="InterPro"/>
</dbReference>
<dbReference type="Proteomes" id="UP000273119">
    <property type="component" value="Unassembled WGS sequence"/>
</dbReference>
<evidence type="ECO:0000259" key="6">
    <source>
        <dbReference type="Pfam" id="PF01061"/>
    </source>
</evidence>
<evidence type="ECO:0000256" key="4">
    <source>
        <dbReference type="ARBA" id="ARBA00023136"/>
    </source>
</evidence>
<organism evidence="7 8">
    <name type="scientific">Galactobacter caseinivorans</name>
    <dbReference type="NCBI Taxonomy" id="2676123"/>
    <lineage>
        <taxon>Bacteria</taxon>
        <taxon>Bacillati</taxon>
        <taxon>Actinomycetota</taxon>
        <taxon>Actinomycetes</taxon>
        <taxon>Micrococcales</taxon>
        <taxon>Micrococcaceae</taxon>
        <taxon>Galactobacter</taxon>
    </lineage>
</organism>
<comment type="subcellular location">
    <subcellularLocation>
        <location evidence="1">Membrane</location>
        <topology evidence="1">Multi-pass membrane protein</topology>
    </subcellularLocation>
</comment>
<evidence type="ECO:0000313" key="8">
    <source>
        <dbReference type="Proteomes" id="UP000273119"/>
    </source>
</evidence>
<feature type="transmembrane region" description="Helical" evidence="5">
    <location>
        <begin position="120"/>
        <end position="145"/>
    </location>
</feature>
<evidence type="ECO:0000256" key="2">
    <source>
        <dbReference type="ARBA" id="ARBA00022692"/>
    </source>
</evidence>
<evidence type="ECO:0000256" key="5">
    <source>
        <dbReference type="SAM" id="Phobius"/>
    </source>
</evidence>
<keyword evidence="8" id="KW-1185">Reference proteome</keyword>
<feature type="transmembrane region" description="Helical" evidence="5">
    <location>
        <begin position="208"/>
        <end position="230"/>
    </location>
</feature>
<sequence>MARNGYTLAFTIVMPVVMYVIFGATPEYGSMDAGNGNVSFSVMVSMAAYGVATSMTSLTSLAATEAQQGWGRQLALTPAGLRGYAAVKVAVALFYSAISVVAVFLTGALTGAAMDTAGGWLATAGIILGIGLIYGLFGLGVGLIFPSDAASGLASMTLTLFAFFGNVFMPLSGVMLDIAHYTPLYGYVALARWPLSEGYLSDGSQDPLWALILNVVAWTAVFVGLVFLGLRRSRARH</sequence>
<name>A0A496PIG5_9MICC</name>
<keyword evidence="2 5" id="KW-0812">Transmembrane</keyword>
<evidence type="ECO:0000313" key="7">
    <source>
        <dbReference type="EMBL" id="RKW70265.1"/>
    </source>
</evidence>
<accession>A0A496PIG5</accession>
<dbReference type="AlphaFoldDB" id="A0A496PIG5"/>
<keyword evidence="4 5" id="KW-0472">Membrane</keyword>
<feature type="transmembrane region" description="Helical" evidence="5">
    <location>
        <begin position="85"/>
        <end position="108"/>
    </location>
</feature>